<dbReference type="InterPro" id="IPR036249">
    <property type="entry name" value="Thioredoxin-like_sf"/>
</dbReference>
<feature type="region of interest" description="Disordered" evidence="2">
    <location>
        <begin position="157"/>
        <end position="192"/>
    </location>
</feature>
<protein>
    <recommendedName>
        <fullName evidence="5">Thioredoxin domain-containing protein</fullName>
    </recommendedName>
</protein>
<dbReference type="Proteomes" id="UP001633002">
    <property type="component" value="Unassembled WGS sequence"/>
</dbReference>
<organism evidence="3 4">
    <name type="scientific">Riccia sorocarpa</name>
    <dbReference type="NCBI Taxonomy" id="122646"/>
    <lineage>
        <taxon>Eukaryota</taxon>
        <taxon>Viridiplantae</taxon>
        <taxon>Streptophyta</taxon>
        <taxon>Embryophyta</taxon>
        <taxon>Marchantiophyta</taxon>
        <taxon>Marchantiopsida</taxon>
        <taxon>Marchantiidae</taxon>
        <taxon>Marchantiales</taxon>
        <taxon>Ricciaceae</taxon>
        <taxon>Riccia</taxon>
    </lineage>
</organism>
<dbReference type="AlphaFoldDB" id="A0ABD3GJR6"/>
<dbReference type="SUPFAM" id="SSF52833">
    <property type="entry name" value="Thioredoxin-like"/>
    <property type="match status" value="1"/>
</dbReference>
<evidence type="ECO:0000313" key="4">
    <source>
        <dbReference type="Proteomes" id="UP001633002"/>
    </source>
</evidence>
<name>A0ABD3GJR6_9MARC</name>
<accession>A0ABD3GJR6</accession>
<evidence type="ECO:0000256" key="2">
    <source>
        <dbReference type="SAM" id="MobiDB-lite"/>
    </source>
</evidence>
<gene>
    <name evidence="3" type="ORF">R1sor_022384</name>
</gene>
<dbReference type="Gene3D" id="3.40.30.10">
    <property type="entry name" value="Glutaredoxin"/>
    <property type="match status" value="1"/>
</dbReference>
<proteinExistence type="predicted"/>
<keyword evidence="1" id="KW-0175">Coiled coil</keyword>
<evidence type="ECO:0000256" key="1">
    <source>
        <dbReference type="SAM" id="Coils"/>
    </source>
</evidence>
<evidence type="ECO:0000313" key="3">
    <source>
        <dbReference type="EMBL" id="KAL3679428.1"/>
    </source>
</evidence>
<keyword evidence="4" id="KW-1185">Reference proteome</keyword>
<comment type="caution">
    <text evidence="3">The sequence shown here is derived from an EMBL/GenBank/DDBJ whole genome shotgun (WGS) entry which is preliminary data.</text>
</comment>
<feature type="coiled-coil region" evidence="1">
    <location>
        <begin position="19"/>
        <end position="61"/>
    </location>
</feature>
<reference evidence="3 4" key="1">
    <citation type="submission" date="2024-09" db="EMBL/GenBank/DDBJ databases">
        <title>Chromosome-scale assembly of Riccia sorocarpa.</title>
        <authorList>
            <person name="Paukszto L."/>
        </authorList>
    </citation>
    <scope>NUCLEOTIDE SEQUENCE [LARGE SCALE GENOMIC DNA]</scope>
    <source>
        <strain evidence="3">LP-2024</strain>
        <tissue evidence="3">Aerial parts of the thallus</tissue>
    </source>
</reference>
<sequence>MDAAAVVQKVVEEQVVRVAKAVEDQLDDQIAKLDNLDDDDLERLRERRLRQYKQIAEKKKQWATLGHGEYSDVAVEKEFFSIVKASDRHMETRFIKLNAEKSPFLTEKLKILVLPTLALVKNAKVVDYVVGFDELGGTDEFSTEELEDRLAKAGVITVEDGPKPQLRSGSSKTKRAVRQGGASSRDDDTDED</sequence>
<dbReference type="EMBL" id="JBJQOH010000007">
    <property type="protein sequence ID" value="KAL3679428.1"/>
    <property type="molecule type" value="Genomic_DNA"/>
</dbReference>
<dbReference type="PANTHER" id="PTHR21148">
    <property type="entry name" value="THIOREDOXIN DOMAIN-CONTAINING PROTEIN 9"/>
    <property type="match status" value="1"/>
</dbReference>
<evidence type="ECO:0008006" key="5">
    <source>
        <dbReference type="Google" id="ProtNLM"/>
    </source>
</evidence>